<dbReference type="GO" id="GO:0003677">
    <property type="term" value="F:DNA binding"/>
    <property type="evidence" value="ECO:0007669"/>
    <property type="project" value="InterPro"/>
</dbReference>
<protein>
    <submittedName>
        <fullName evidence="1">Putative transposase</fullName>
    </submittedName>
</protein>
<sequence length="113" mass="12408">MKRTRYSEEQIIGILTEHEAGAKCADLCRKHGMSEGTFYAWKAKFSGMTVSDAKRLKTLEDENAKLKKLLAEQMLDAAAMKKMLKKAKPAELAGLEESASSLELVAGVGFEPT</sequence>
<dbReference type="InterPro" id="IPR002514">
    <property type="entry name" value="Transposase_8"/>
</dbReference>
<dbReference type="GO" id="GO:0006313">
    <property type="term" value="P:DNA transposition"/>
    <property type="evidence" value="ECO:0007669"/>
    <property type="project" value="InterPro"/>
</dbReference>
<dbReference type="EMBL" id="FWYD01000016">
    <property type="protein sequence ID" value="SMC98841.1"/>
    <property type="molecule type" value="Genomic_DNA"/>
</dbReference>
<proteinExistence type="predicted"/>
<dbReference type="STRING" id="1387277.SAMN06295998_1161"/>
<dbReference type="AlphaFoldDB" id="A0A1W2DN06"/>
<name>A0A1W2DN06_9RHOB</name>
<gene>
    <name evidence="1" type="ORF">SAMN06295998_1161</name>
</gene>
<dbReference type="GO" id="GO:0004803">
    <property type="term" value="F:transposase activity"/>
    <property type="evidence" value="ECO:0007669"/>
    <property type="project" value="InterPro"/>
</dbReference>
<reference evidence="1 2" key="1">
    <citation type="submission" date="2017-04" db="EMBL/GenBank/DDBJ databases">
        <authorList>
            <person name="Afonso C.L."/>
            <person name="Miller P.J."/>
            <person name="Scott M.A."/>
            <person name="Spackman E."/>
            <person name="Goraichik I."/>
            <person name="Dimitrov K.M."/>
            <person name="Suarez D.L."/>
            <person name="Swayne D.E."/>
        </authorList>
    </citation>
    <scope>NUCLEOTIDE SEQUENCE [LARGE SCALE GENOMIC DNA]</scope>
    <source>
        <strain evidence="1 2">CGMCC 1.12644</strain>
    </source>
</reference>
<feature type="non-terminal residue" evidence="1">
    <location>
        <position position="113"/>
    </location>
</feature>
<evidence type="ECO:0000313" key="2">
    <source>
        <dbReference type="Proteomes" id="UP000192330"/>
    </source>
</evidence>
<keyword evidence="2" id="KW-1185">Reference proteome</keyword>
<dbReference type="Proteomes" id="UP000192330">
    <property type="component" value="Unassembled WGS sequence"/>
</dbReference>
<accession>A0A1W2DN06</accession>
<dbReference type="PANTHER" id="PTHR33609">
    <property type="entry name" value="LOW CALCIUM RESPONSE LOCUS PROTEIN S"/>
    <property type="match status" value="1"/>
</dbReference>
<dbReference type="RefSeq" id="WP_235866653.1">
    <property type="nucleotide sequence ID" value="NZ_FWYD01000016.1"/>
</dbReference>
<dbReference type="Pfam" id="PF01527">
    <property type="entry name" value="HTH_Tnp_1"/>
    <property type="match status" value="1"/>
</dbReference>
<dbReference type="SUPFAM" id="SSF46689">
    <property type="entry name" value="Homeodomain-like"/>
    <property type="match status" value="1"/>
</dbReference>
<dbReference type="PANTHER" id="PTHR33609:SF1">
    <property type="entry name" value="TRANSPOSASE"/>
    <property type="match status" value="1"/>
</dbReference>
<organism evidence="1 2">
    <name type="scientific">Primorskyibacter flagellatus</name>
    <dbReference type="NCBI Taxonomy" id="1387277"/>
    <lineage>
        <taxon>Bacteria</taxon>
        <taxon>Pseudomonadati</taxon>
        <taxon>Pseudomonadota</taxon>
        <taxon>Alphaproteobacteria</taxon>
        <taxon>Rhodobacterales</taxon>
        <taxon>Roseobacteraceae</taxon>
        <taxon>Primorskyibacter</taxon>
    </lineage>
</organism>
<dbReference type="InterPro" id="IPR009057">
    <property type="entry name" value="Homeodomain-like_sf"/>
</dbReference>
<evidence type="ECO:0000313" key="1">
    <source>
        <dbReference type="EMBL" id="SMC98841.1"/>
    </source>
</evidence>
<dbReference type="InterPro" id="IPR052546">
    <property type="entry name" value="Transposase_8_domain"/>
</dbReference>